<dbReference type="EMBL" id="JAWONS010000240">
    <property type="protein sequence ID" value="MDW2798969.1"/>
    <property type="molecule type" value="Genomic_DNA"/>
</dbReference>
<dbReference type="Gene3D" id="1.10.1740.10">
    <property type="match status" value="1"/>
</dbReference>
<proteinExistence type="inferred from homology"/>
<comment type="similarity">
    <text evidence="1">Belongs to the sigma-70 factor family. ECF subfamily.</text>
</comment>
<keyword evidence="2" id="KW-0805">Transcription regulation</keyword>
<dbReference type="Pfam" id="PF04542">
    <property type="entry name" value="Sigma70_r2"/>
    <property type="match status" value="1"/>
</dbReference>
<organism evidence="8 9">
    <name type="scientific">Clostridium boliviensis</name>
    <dbReference type="NCBI Taxonomy" id="318465"/>
    <lineage>
        <taxon>Bacteria</taxon>
        <taxon>Bacillati</taxon>
        <taxon>Bacillota</taxon>
        <taxon>Clostridia</taxon>
        <taxon>Eubacteriales</taxon>
        <taxon>Clostridiaceae</taxon>
        <taxon>Clostridium</taxon>
    </lineage>
</organism>
<dbReference type="PANTHER" id="PTHR43133:SF8">
    <property type="entry name" value="RNA POLYMERASE SIGMA FACTOR HI_1459-RELATED"/>
    <property type="match status" value="1"/>
</dbReference>
<dbReference type="InterPro" id="IPR013325">
    <property type="entry name" value="RNA_pol_sigma_r2"/>
</dbReference>
<evidence type="ECO:0000259" key="7">
    <source>
        <dbReference type="Pfam" id="PF08281"/>
    </source>
</evidence>
<gene>
    <name evidence="8" type="ORF">RZO55_15445</name>
</gene>
<keyword evidence="9" id="KW-1185">Reference proteome</keyword>
<keyword evidence="5" id="KW-0804">Transcription</keyword>
<evidence type="ECO:0000256" key="5">
    <source>
        <dbReference type="ARBA" id="ARBA00023163"/>
    </source>
</evidence>
<dbReference type="RefSeq" id="WP_318065165.1">
    <property type="nucleotide sequence ID" value="NZ_JAWONS010000240.1"/>
</dbReference>
<dbReference type="Pfam" id="PF08281">
    <property type="entry name" value="Sigma70_r4_2"/>
    <property type="match status" value="1"/>
</dbReference>
<evidence type="ECO:0000259" key="6">
    <source>
        <dbReference type="Pfam" id="PF04542"/>
    </source>
</evidence>
<evidence type="ECO:0000256" key="4">
    <source>
        <dbReference type="ARBA" id="ARBA00023125"/>
    </source>
</evidence>
<dbReference type="InterPro" id="IPR007627">
    <property type="entry name" value="RNA_pol_sigma70_r2"/>
</dbReference>
<dbReference type="SUPFAM" id="SSF88946">
    <property type="entry name" value="Sigma2 domain of RNA polymerase sigma factors"/>
    <property type="match status" value="1"/>
</dbReference>
<dbReference type="Gene3D" id="1.10.10.10">
    <property type="entry name" value="Winged helix-like DNA-binding domain superfamily/Winged helix DNA-binding domain"/>
    <property type="match status" value="1"/>
</dbReference>
<feature type="domain" description="RNA polymerase sigma-70 region 2" evidence="6">
    <location>
        <begin position="9"/>
        <end position="68"/>
    </location>
</feature>
<dbReference type="InterPro" id="IPR014284">
    <property type="entry name" value="RNA_pol_sigma-70_dom"/>
</dbReference>
<evidence type="ECO:0000313" key="8">
    <source>
        <dbReference type="EMBL" id="MDW2798969.1"/>
    </source>
</evidence>
<evidence type="ECO:0000256" key="1">
    <source>
        <dbReference type="ARBA" id="ARBA00010641"/>
    </source>
</evidence>
<dbReference type="InterPro" id="IPR013324">
    <property type="entry name" value="RNA_pol_sigma_r3/r4-like"/>
</dbReference>
<dbReference type="InterPro" id="IPR013249">
    <property type="entry name" value="RNA_pol_sigma70_r4_t2"/>
</dbReference>
<evidence type="ECO:0000256" key="3">
    <source>
        <dbReference type="ARBA" id="ARBA00023082"/>
    </source>
</evidence>
<comment type="caution">
    <text evidence="8">The sequence shown here is derived from an EMBL/GenBank/DDBJ whole genome shotgun (WGS) entry which is preliminary data.</text>
</comment>
<feature type="domain" description="RNA polymerase sigma factor 70 region 4 type 2" evidence="7">
    <location>
        <begin position="92"/>
        <end position="134"/>
    </location>
</feature>
<evidence type="ECO:0000313" key="9">
    <source>
        <dbReference type="Proteomes" id="UP001276854"/>
    </source>
</evidence>
<keyword evidence="4" id="KW-0238">DNA-binding</keyword>
<dbReference type="InterPro" id="IPR039425">
    <property type="entry name" value="RNA_pol_sigma-70-like"/>
</dbReference>
<accession>A0ABU4GMY3</accession>
<dbReference type="SUPFAM" id="SSF88659">
    <property type="entry name" value="Sigma3 and sigma4 domains of RNA polymerase sigma factors"/>
    <property type="match status" value="1"/>
</dbReference>
<name>A0ABU4GMY3_9CLOT</name>
<reference evidence="8 9" key="1">
    <citation type="submission" date="2023-10" db="EMBL/GenBank/DDBJ databases">
        <title>A novel Glycoside Hydrolase 43-Like Enzyme from Clostrdium boliviensis is an Endo-xylanase, and a Candidate for Xylooligosaccharides Production from Different Xylan Substrates.</title>
        <authorList>
            <person name="Alvarez M.T."/>
            <person name="Rocabado-Villegas L.R."/>
            <person name="Salas-Veizaga D.M."/>
            <person name="Linares-Pasten J.A."/>
            <person name="Gudmundsdottir E.E."/>
            <person name="Hreggvidsson G.O."/>
            <person name="Adlercreutz P."/>
            <person name="Nordberg Karlsson E."/>
        </authorList>
    </citation>
    <scope>NUCLEOTIDE SEQUENCE [LARGE SCALE GENOMIC DNA]</scope>
    <source>
        <strain evidence="8 9">E-1</strain>
    </source>
</reference>
<dbReference type="NCBIfam" id="TIGR02937">
    <property type="entry name" value="sigma70-ECF"/>
    <property type="match status" value="1"/>
</dbReference>
<keyword evidence="3" id="KW-0731">Sigma factor</keyword>
<dbReference type="Proteomes" id="UP001276854">
    <property type="component" value="Unassembled WGS sequence"/>
</dbReference>
<evidence type="ECO:0000256" key="2">
    <source>
        <dbReference type="ARBA" id="ARBA00023015"/>
    </source>
</evidence>
<sequence length="151" mass="17984">MSIDMQEQYDKIYRYCYYKVKNSALAEDLTQETFLKYFEQTAYIERGKMLAYLYTIARNLCIDAFRKVQPELLTQDIPDKDYFEQIELNLTIRKVLNSLPEQKRELLLLRYVNELSVVEISSILQISRFAVYRRTGSAITALKKLLREEDI</sequence>
<protein>
    <submittedName>
        <fullName evidence="8">RNA polymerase sigma factor</fullName>
    </submittedName>
</protein>
<dbReference type="InterPro" id="IPR036388">
    <property type="entry name" value="WH-like_DNA-bd_sf"/>
</dbReference>
<dbReference type="PANTHER" id="PTHR43133">
    <property type="entry name" value="RNA POLYMERASE ECF-TYPE SIGMA FACTO"/>
    <property type="match status" value="1"/>
</dbReference>